<keyword evidence="2" id="KW-1185">Reference proteome</keyword>
<dbReference type="PANTHER" id="PTHR31293">
    <property type="entry name" value="RNI-LIKE SUPERFAMILY PROTEIN"/>
    <property type="match status" value="1"/>
</dbReference>
<reference evidence="1" key="1">
    <citation type="journal article" date="2023" name="Mol. Ecol. Resour.">
        <title>Chromosome-level genome assembly of a triploid poplar Populus alba 'Berolinensis'.</title>
        <authorList>
            <person name="Chen S."/>
            <person name="Yu Y."/>
            <person name="Wang X."/>
            <person name="Wang S."/>
            <person name="Zhang T."/>
            <person name="Zhou Y."/>
            <person name="He R."/>
            <person name="Meng N."/>
            <person name="Wang Y."/>
            <person name="Liu W."/>
            <person name="Liu Z."/>
            <person name="Liu J."/>
            <person name="Guo Q."/>
            <person name="Huang H."/>
            <person name="Sederoff R.R."/>
            <person name="Wang G."/>
            <person name="Qu G."/>
            <person name="Chen S."/>
        </authorList>
    </citation>
    <scope>NUCLEOTIDE SEQUENCE</scope>
    <source>
        <strain evidence="1">SC-2020</strain>
    </source>
</reference>
<organism evidence="1 2">
    <name type="scientific">Populus alba x Populus x berolinensis</name>
    <dbReference type="NCBI Taxonomy" id="444605"/>
    <lineage>
        <taxon>Eukaryota</taxon>
        <taxon>Viridiplantae</taxon>
        <taxon>Streptophyta</taxon>
        <taxon>Embryophyta</taxon>
        <taxon>Tracheophyta</taxon>
        <taxon>Spermatophyta</taxon>
        <taxon>Magnoliopsida</taxon>
        <taxon>eudicotyledons</taxon>
        <taxon>Gunneridae</taxon>
        <taxon>Pentapetalae</taxon>
        <taxon>rosids</taxon>
        <taxon>fabids</taxon>
        <taxon>Malpighiales</taxon>
        <taxon>Salicaceae</taxon>
        <taxon>Saliceae</taxon>
        <taxon>Populus</taxon>
    </lineage>
</organism>
<evidence type="ECO:0000313" key="1">
    <source>
        <dbReference type="EMBL" id="KAJ6986854.1"/>
    </source>
</evidence>
<dbReference type="PANTHER" id="PTHR31293:SF16">
    <property type="entry name" value="RNI-LIKE SUPERFAMILY PROTEIN"/>
    <property type="match status" value="1"/>
</dbReference>
<proteinExistence type="predicted"/>
<dbReference type="EMBL" id="JAQIZT010000008">
    <property type="protein sequence ID" value="KAJ6986854.1"/>
    <property type="molecule type" value="Genomic_DNA"/>
</dbReference>
<name>A0AAD6MJT3_9ROSI</name>
<accession>A0AAD6MJT3</accession>
<sequence length="101" mass="11395">MTEKCGEDRISELADEVLISVLSFMTMKEAIKTSVLSCRWEKLRPSQPYVNLDAWTFFLKDLGCNGSGFYTFADFKVLALSNSEKKPASSKLSLQSKWLTS</sequence>
<dbReference type="Proteomes" id="UP001164929">
    <property type="component" value="Chromosome 8"/>
</dbReference>
<evidence type="ECO:0000313" key="2">
    <source>
        <dbReference type="Proteomes" id="UP001164929"/>
    </source>
</evidence>
<dbReference type="InterPro" id="IPR036047">
    <property type="entry name" value="F-box-like_dom_sf"/>
</dbReference>
<evidence type="ECO:0008006" key="3">
    <source>
        <dbReference type="Google" id="ProtNLM"/>
    </source>
</evidence>
<dbReference type="InterPro" id="IPR055294">
    <property type="entry name" value="FBL60-like"/>
</dbReference>
<dbReference type="SUPFAM" id="SSF81383">
    <property type="entry name" value="F-box domain"/>
    <property type="match status" value="1"/>
</dbReference>
<gene>
    <name evidence="1" type="ORF">NC653_020171</name>
</gene>
<dbReference type="AlphaFoldDB" id="A0AAD6MJT3"/>
<protein>
    <recommendedName>
        <fullName evidence="3">F-box domain-containing protein</fullName>
    </recommendedName>
</protein>
<comment type="caution">
    <text evidence="1">The sequence shown here is derived from an EMBL/GenBank/DDBJ whole genome shotgun (WGS) entry which is preliminary data.</text>
</comment>